<proteinExistence type="predicted"/>
<accession>A0A518GDS2</accession>
<dbReference type="OrthoDB" id="282430at2"/>
<feature type="domain" description="UVR" evidence="1">
    <location>
        <begin position="129"/>
        <end position="156"/>
    </location>
</feature>
<gene>
    <name evidence="2" type="ORF">Q31a_51300</name>
</gene>
<evidence type="ECO:0000259" key="1">
    <source>
        <dbReference type="Pfam" id="PF02151"/>
    </source>
</evidence>
<organism evidence="2 3">
    <name type="scientific">Aureliella helgolandensis</name>
    <dbReference type="NCBI Taxonomy" id="2527968"/>
    <lineage>
        <taxon>Bacteria</taxon>
        <taxon>Pseudomonadati</taxon>
        <taxon>Planctomycetota</taxon>
        <taxon>Planctomycetia</taxon>
        <taxon>Pirellulales</taxon>
        <taxon>Pirellulaceae</taxon>
        <taxon>Aureliella</taxon>
    </lineage>
</organism>
<evidence type="ECO:0000313" key="2">
    <source>
        <dbReference type="EMBL" id="QDV26751.1"/>
    </source>
</evidence>
<reference evidence="2 3" key="1">
    <citation type="submission" date="2019-02" db="EMBL/GenBank/DDBJ databases">
        <title>Deep-cultivation of Planctomycetes and their phenomic and genomic characterization uncovers novel biology.</title>
        <authorList>
            <person name="Wiegand S."/>
            <person name="Jogler M."/>
            <person name="Boedeker C."/>
            <person name="Pinto D."/>
            <person name="Vollmers J."/>
            <person name="Rivas-Marin E."/>
            <person name="Kohn T."/>
            <person name="Peeters S.H."/>
            <person name="Heuer A."/>
            <person name="Rast P."/>
            <person name="Oberbeckmann S."/>
            <person name="Bunk B."/>
            <person name="Jeske O."/>
            <person name="Meyerdierks A."/>
            <person name="Storesund J.E."/>
            <person name="Kallscheuer N."/>
            <person name="Luecker S."/>
            <person name="Lage O.M."/>
            <person name="Pohl T."/>
            <person name="Merkel B.J."/>
            <person name="Hornburger P."/>
            <person name="Mueller R.-W."/>
            <person name="Bruemmer F."/>
            <person name="Labrenz M."/>
            <person name="Spormann A.M."/>
            <person name="Op den Camp H."/>
            <person name="Overmann J."/>
            <person name="Amann R."/>
            <person name="Jetten M.S.M."/>
            <person name="Mascher T."/>
            <person name="Medema M.H."/>
            <person name="Devos D.P."/>
            <person name="Kaster A.-K."/>
            <person name="Ovreas L."/>
            <person name="Rohde M."/>
            <person name="Galperin M.Y."/>
            <person name="Jogler C."/>
        </authorList>
    </citation>
    <scope>NUCLEOTIDE SEQUENCE [LARGE SCALE GENOMIC DNA]</scope>
    <source>
        <strain evidence="2 3">Q31a</strain>
    </source>
</reference>
<dbReference type="InterPro" id="IPR001943">
    <property type="entry name" value="UVR_dom"/>
</dbReference>
<dbReference type="Proteomes" id="UP000318017">
    <property type="component" value="Chromosome"/>
</dbReference>
<dbReference type="AlphaFoldDB" id="A0A518GDS2"/>
<dbReference type="Gene3D" id="4.10.860.10">
    <property type="entry name" value="UVR domain"/>
    <property type="match status" value="1"/>
</dbReference>
<name>A0A518GDS2_9BACT</name>
<keyword evidence="3" id="KW-1185">Reference proteome</keyword>
<dbReference type="Pfam" id="PF02151">
    <property type="entry name" value="UVR"/>
    <property type="match status" value="1"/>
</dbReference>
<sequence length="170" mass="19446">MHHLPRGKSWDPLRVASVLSRNGVPASVEGTLVRIEISDTEPPSILQRFLRWVLRPSSSVVTISHDPTHFIRNIDVHYDPFKVSTDLPYLHDITVALRECGCMVKSDREIAESYCPNSDELPTMFETMERLQREKENLVAVQDFESAKLKRDEERGVLKQIDAYLSRSVG</sequence>
<dbReference type="KEGG" id="ahel:Q31a_51300"/>
<dbReference type="EMBL" id="CP036298">
    <property type="protein sequence ID" value="QDV26751.1"/>
    <property type="molecule type" value="Genomic_DNA"/>
</dbReference>
<evidence type="ECO:0000313" key="3">
    <source>
        <dbReference type="Proteomes" id="UP000318017"/>
    </source>
</evidence>
<protein>
    <recommendedName>
        <fullName evidence="1">UVR domain-containing protein</fullName>
    </recommendedName>
</protein>
<dbReference type="RefSeq" id="WP_145083126.1">
    <property type="nucleotide sequence ID" value="NZ_CP036298.1"/>
</dbReference>